<dbReference type="EMBL" id="FNKH01000002">
    <property type="protein sequence ID" value="SDQ45646.1"/>
    <property type="molecule type" value="Genomic_DNA"/>
</dbReference>
<evidence type="ECO:0000313" key="2">
    <source>
        <dbReference type="EMBL" id="SDQ45646.1"/>
    </source>
</evidence>
<reference evidence="2 3" key="1">
    <citation type="submission" date="2016-10" db="EMBL/GenBank/DDBJ databases">
        <authorList>
            <person name="de Groot N.N."/>
        </authorList>
    </citation>
    <scope>NUCLEOTIDE SEQUENCE [LARGE SCALE GENOMIC DNA]</scope>
    <source>
        <strain evidence="2 3">DSM 20117</strain>
    </source>
</reference>
<dbReference type="AlphaFoldDB" id="A0A1H1B2H7"/>
<accession>A0A1H1B2H7</accession>
<sequence>MTTPVFPQENDRRHSEDAVEGELEQIPYVSHPHSQDAAEGPDTDD</sequence>
<dbReference type="STRING" id="37928.SAMN04489742_1187"/>
<proteinExistence type="predicted"/>
<gene>
    <name evidence="2" type="ORF">SAMN04489742_1187</name>
</gene>
<evidence type="ECO:0000313" key="3">
    <source>
        <dbReference type="Proteomes" id="UP000181917"/>
    </source>
</evidence>
<organism evidence="2 3">
    <name type="scientific">Crystallibacter crystallopoietes</name>
    <dbReference type="NCBI Taxonomy" id="37928"/>
    <lineage>
        <taxon>Bacteria</taxon>
        <taxon>Bacillati</taxon>
        <taxon>Actinomycetota</taxon>
        <taxon>Actinomycetes</taxon>
        <taxon>Micrococcales</taxon>
        <taxon>Micrococcaceae</taxon>
        <taxon>Crystallibacter</taxon>
    </lineage>
</organism>
<feature type="region of interest" description="Disordered" evidence="1">
    <location>
        <begin position="1"/>
        <end position="45"/>
    </location>
</feature>
<dbReference type="Proteomes" id="UP000181917">
    <property type="component" value="Unassembled WGS sequence"/>
</dbReference>
<protein>
    <submittedName>
        <fullName evidence="2">Uncharacterized protein</fullName>
    </submittedName>
</protein>
<name>A0A1H1B2H7_9MICC</name>
<evidence type="ECO:0000256" key="1">
    <source>
        <dbReference type="SAM" id="MobiDB-lite"/>
    </source>
</evidence>
<keyword evidence="3" id="KW-1185">Reference proteome</keyword>